<reference evidence="12" key="1">
    <citation type="journal article" date="2025" name="Foods">
        <title>Unveiling the Microbial Signatures of Arabica Coffee Cherries: Insights into Ripeness Specific Diversity, Functional Traits, and Implications for Quality and Safety.</title>
        <authorList>
            <consortium name="RefSeq"/>
            <person name="Tenea G.N."/>
            <person name="Cifuentes V."/>
            <person name="Reyes P."/>
            <person name="Cevallos-Vallejos M."/>
        </authorList>
    </citation>
    <scope>NUCLEOTIDE SEQUENCE [LARGE SCALE GENOMIC DNA]</scope>
</reference>
<keyword evidence="9" id="KW-0190">Covalent protein-DNA linkage</keyword>
<dbReference type="GO" id="GO:0046872">
    <property type="term" value="F:metal ion binding"/>
    <property type="evidence" value="ECO:0007669"/>
    <property type="project" value="UniProtKB-KW"/>
</dbReference>
<dbReference type="InterPro" id="IPR001301">
    <property type="entry name" value="Gemini_AL1_CLV"/>
</dbReference>
<keyword evidence="7" id="KW-0255">Endonuclease</keyword>
<evidence type="ECO:0000256" key="5">
    <source>
        <dbReference type="ARBA" id="ARBA00022723"/>
    </source>
</evidence>
<feature type="domain" description="CRESS-DNA virus Rep endonuclease" evidence="11">
    <location>
        <begin position="9"/>
        <end position="117"/>
    </location>
</feature>
<dbReference type="GO" id="GO:0000166">
    <property type="term" value="F:nucleotide binding"/>
    <property type="evidence" value="ECO:0007669"/>
    <property type="project" value="UniProtKB-KW"/>
</dbReference>
<evidence type="ECO:0000256" key="3">
    <source>
        <dbReference type="ARBA" id="ARBA00022705"/>
    </source>
</evidence>
<evidence type="ECO:0000256" key="6">
    <source>
        <dbReference type="ARBA" id="ARBA00022741"/>
    </source>
</evidence>
<keyword evidence="6" id="KW-0547">Nucleotide-binding</keyword>
<dbReference type="RefSeq" id="XP_027062058.1">
    <property type="nucleotide sequence ID" value="XM_027206257.1"/>
</dbReference>
<protein>
    <recommendedName>
        <fullName evidence="11">CRESS-DNA virus Rep endonuclease domain-containing protein</fullName>
    </recommendedName>
</protein>
<evidence type="ECO:0000256" key="10">
    <source>
        <dbReference type="ARBA" id="ARBA00023125"/>
    </source>
</evidence>
<dbReference type="OrthoDB" id="1716563at2759"/>
<reference evidence="13" key="2">
    <citation type="submission" date="2025-08" db="UniProtKB">
        <authorList>
            <consortium name="RefSeq"/>
        </authorList>
    </citation>
    <scope>IDENTIFICATION</scope>
    <source>
        <tissue evidence="13">Leaves</tissue>
    </source>
</reference>
<dbReference type="GO" id="GO:0016779">
    <property type="term" value="F:nucleotidyltransferase activity"/>
    <property type="evidence" value="ECO:0007669"/>
    <property type="project" value="UniProtKB-KW"/>
</dbReference>
<keyword evidence="1" id="KW-0808">Transferase</keyword>
<evidence type="ECO:0000256" key="9">
    <source>
        <dbReference type="ARBA" id="ARBA00023124"/>
    </source>
</evidence>
<dbReference type="AlphaFoldDB" id="A0A6P6S7D3"/>
<keyword evidence="12" id="KW-1185">Reference proteome</keyword>
<dbReference type="GO" id="GO:0004519">
    <property type="term" value="F:endonuclease activity"/>
    <property type="evidence" value="ECO:0007669"/>
    <property type="project" value="UniProtKB-KW"/>
</dbReference>
<gene>
    <name evidence="13" type="primary">LOC113688442</name>
</gene>
<keyword evidence="4" id="KW-0540">Nuclease</keyword>
<keyword evidence="2" id="KW-0548">Nucleotidyltransferase</keyword>
<evidence type="ECO:0000256" key="1">
    <source>
        <dbReference type="ARBA" id="ARBA00022679"/>
    </source>
</evidence>
<dbReference type="GO" id="GO:0003677">
    <property type="term" value="F:DNA binding"/>
    <property type="evidence" value="ECO:0007669"/>
    <property type="project" value="UniProtKB-KW"/>
</dbReference>
<keyword evidence="5" id="KW-0479">Metal-binding</keyword>
<evidence type="ECO:0000313" key="12">
    <source>
        <dbReference type="Proteomes" id="UP001652660"/>
    </source>
</evidence>
<keyword evidence="10" id="KW-0238">DNA-binding</keyword>
<evidence type="ECO:0000259" key="11">
    <source>
        <dbReference type="PROSITE" id="PS52020"/>
    </source>
</evidence>
<dbReference type="PROSITE" id="PS52020">
    <property type="entry name" value="CRESS_DNA_REP"/>
    <property type="match status" value="1"/>
</dbReference>
<dbReference type="PRINTS" id="PR00228">
    <property type="entry name" value="GEMCOATCLVL1"/>
</dbReference>
<dbReference type="Proteomes" id="UP001652660">
    <property type="component" value="Chromosome 5e"/>
</dbReference>
<organism evidence="12 13">
    <name type="scientific">Coffea arabica</name>
    <name type="common">Arabian coffee</name>
    <dbReference type="NCBI Taxonomy" id="13443"/>
    <lineage>
        <taxon>Eukaryota</taxon>
        <taxon>Viridiplantae</taxon>
        <taxon>Streptophyta</taxon>
        <taxon>Embryophyta</taxon>
        <taxon>Tracheophyta</taxon>
        <taxon>Spermatophyta</taxon>
        <taxon>Magnoliopsida</taxon>
        <taxon>eudicotyledons</taxon>
        <taxon>Gunneridae</taxon>
        <taxon>Pentapetalae</taxon>
        <taxon>asterids</taxon>
        <taxon>lamiids</taxon>
        <taxon>Gentianales</taxon>
        <taxon>Rubiaceae</taxon>
        <taxon>Ixoroideae</taxon>
        <taxon>Gardenieae complex</taxon>
        <taxon>Bertiereae - Coffeeae clade</taxon>
        <taxon>Coffeeae</taxon>
        <taxon>Coffea</taxon>
    </lineage>
</organism>
<dbReference type="GO" id="GO:0006260">
    <property type="term" value="P:DNA replication"/>
    <property type="evidence" value="ECO:0007669"/>
    <property type="project" value="UniProtKB-KW"/>
</dbReference>
<name>A0A6P6S7D3_COFAR</name>
<evidence type="ECO:0000313" key="13">
    <source>
        <dbReference type="RefSeq" id="XP_027062058.1"/>
    </source>
</evidence>
<dbReference type="SUPFAM" id="SSF55464">
    <property type="entry name" value="Origin of replication-binding domain, RBD-like"/>
    <property type="match status" value="1"/>
</dbReference>
<dbReference type="Pfam" id="PF00799">
    <property type="entry name" value="Gemini_AL1"/>
    <property type="match status" value="1"/>
</dbReference>
<keyword evidence="8" id="KW-0378">Hydrolase</keyword>
<evidence type="ECO:0000256" key="7">
    <source>
        <dbReference type="ARBA" id="ARBA00022759"/>
    </source>
</evidence>
<dbReference type="Gene3D" id="3.40.1310.20">
    <property type="match status" value="1"/>
</dbReference>
<dbReference type="GO" id="GO:0016787">
    <property type="term" value="F:hydrolase activity"/>
    <property type="evidence" value="ECO:0007669"/>
    <property type="project" value="UniProtKB-KW"/>
</dbReference>
<proteinExistence type="predicted"/>
<dbReference type="PRINTS" id="PR00227">
    <property type="entry name" value="GEMCOATAL1"/>
</dbReference>
<accession>A0A6P6S7D3</accession>
<dbReference type="InterPro" id="IPR001191">
    <property type="entry name" value="Gemini_AL1_REP"/>
</dbReference>
<dbReference type="GO" id="GO:0005198">
    <property type="term" value="F:structural molecule activity"/>
    <property type="evidence" value="ECO:0007669"/>
    <property type="project" value="InterPro"/>
</dbReference>
<evidence type="ECO:0000256" key="4">
    <source>
        <dbReference type="ARBA" id="ARBA00022722"/>
    </source>
</evidence>
<evidence type="ECO:0000256" key="2">
    <source>
        <dbReference type="ARBA" id="ARBA00022695"/>
    </source>
</evidence>
<keyword evidence="3" id="KW-0235">DNA replication</keyword>
<dbReference type="InterPro" id="IPR049912">
    <property type="entry name" value="CRESS_DNA_REP"/>
</dbReference>
<sequence length="155" mass="17627">MPRAPSSFFINAKNIFLTYPRCVLPKQQALDAIRNIQFSISPTYIRVVQETHQDGSPHLHCLIQFTGKFRTQSARFFDIQSPSSNSMFHPNVQSARNSSIVRDYISKYGDFVEWGEFRLDGRSRFSSDKTGEVYAAALAEEDKGMTLNIIKKGDP</sequence>
<evidence type="ECO:0000256" key="8">
    <source>
        <dbReference type="ARBA" id="ARBA00022801"/>
    </source>
</evidence>
<dbReference type="GeneID" id="113688442"/>